<dbReference type="Pfam" id="PF00501">
    <property type="entry name" value="AMP-binding"/>
    <property type="match status" value="1"/>
</dbReference>
<dbReference type="InterPro" id="IPR020845">
    <property type="entry name" value="AMP-binding_CS"/>
</dbReference>
<dbReference type="InterPro" id="IPR025110">
    <property type="entry name" value="AMP-bd_C"/>
</dbReference>
<dbReference type="SUPFAM" id="SSF56801">
    <property type="entry name" value="Acetyl-CoA synthetase-like"/>
    <property type="match status" value="1"/>
</dbReference>
<comment type="subcellular location">
    <subcellularLocation>
        <location evidence="1">Membrane</location>
        <topology evidence="1">Peripheral membrane protein</topology>
    </subcellularLocation>
</comment>
<feature type="domain" description="AMP-dependent synthetase/ligase" evidence="8">
    <location>
        <begin position="43"/>
        <end position="436"/>
    </location>
</feature>
<keyword evidence="11" id="KW-1185">Reference proteome</keyword>
<protein>
    <recommendedName>
        <fullName evidence="6">Long-chain-fatty-acid--CoA ligase</fullName>
        <ecNumber evidence="5">6.2.1.3</ecNumber>
    </recommendedName>
    <alternativeName>
        <fullName evidence="7">Long-chain acyl-CoA synthetase</fullName>
    </alternativeName>
</protein>
<evidence type="ECO:0000256" key="1">
    <source>
        <dbReference type="ARBA" id="ARBA00004170"/>
    </source>
</evidence>
<dbReference type="PANTHER" id="PTHR43767">
    <property type="entry name" value="LONG-CHAIN-FATTY-ACID--COA LIGASE"/>
    <property type="match status" value="1"/>
</dbReference>
<dbReference type="EC" id="6.2.1.3" evidence="5"/>
<name>A0ABS5FWP0_9BRAD</name>
<dbReference type="Proteomes" id="UP001315278">
    <property type="component" value="Unassembled WGS sequence"/>
</dbReference>
<organism evidence="10 11">
    <name type="scientific">Bradyrhizobium jicamae</name>
    <dbReference type="NCBI Taxonomy" id="280332"/>
    <lineage>
        <taxon>Bacteria</taxon>
        <taxon>Pseudomonadati</taxon>
        <taxon>Pseudomonadota</taxon>
        <taxon>Alphaproteobacteria</taxon>
        <taxon>Hyphomicrobiales</taxon>
        <taxon>Nitrobacteraceae</taxon>
        <taxon>Bradyrhizobium</taxon>
    </lineage>
</organism>
<evidence type="ECO:0000256" key="5">
    <source>
        <dbReference type="ARBA" id="ARBA00026121"/>
    </source>
</evidence>
<comment type="pathway">
    <text evidence="2">Lipid metabolism; fatty acid beta-oxidation.</text>
</comment>
<evidence type="ECO:0000256" key="3">
    <source>
        <dbReference type="ARBA" id="ARBA00022598"/>
    </source>
</evidence>
<dbReference type="Gene3D" id="3.40.50.12780">
    <property type="entry name" value="N-terminal domain of ligase-like"/>
    <property type="match status" value="1"/>
</dbReference>
<dbReference type="PROSITE" id="PS00455">
    <property type="entry name" value="AMP_BINDING"/>
    <property type="match status" value="1"/>
</dbReference>
<keyword evidence="3 10" id="KW-0436">Ligase</keyword>
<dbReference type="CDD" id="cd05936">
    <property type="entry name" value="FC-FACS_FadD_like"/>
    <property type="match status" value="1"/>
</dbReference>
<keyword evidence="4" id="KW-0472">Membrane</keyword>
<evidence type="ECO:0000313" key="10">
    <source>
        <dbReference type="EMBL" id="MBR0800656.1"/>
    </source>
</evidence>
<dbReference type="Pfam" id="PF13193">
    <property type="entry name" value="AMP-binding_C"/>
    <property type="match status" value="1"/>
</dbReference>
<dbReference type="InterPro" id="IPR050237">
    <property type="entry name" value="ATP-dep_AMP-bd_enzyme"/>
</dbReference>
<dbReference type="Gene3D" id="3.30.300.30">
    <property type="match status" value="1"/>
</dbReference>
<evidence type="ECO:0000313" key="11">
    <source>
        <dbReference type="Proteomes" id="UP001315278"/>
    </source>
</evidence>
<dbReference type="InterPro" id="IPR045851">
    <property type="entry name" value="AMP-bd_C_sf"/>
</dbReference>
<evidence type="ECO:0000259" key="9">
    <source>
        <dbReference type="Pfam" id="PF13193"/>
    </source>
</evidence>
<evidence type="ECO:0000256" key="7">
    <source>
        <dbReference type="ARBA" id="ARBA00042773"/>
    </source>
</evidence>
<reference evidence="11" key="1">
    <citation type="journal article" date="2021" name="ISME J.">
        <title>Evolutionary origin and ecological implication of a unique nif island in free-living Bradyrhizobium lineages.</title>
        <authorList>
            <person name="Tao J."/>
        </authorList>
    </citation>
    <scope>NUCLEOTIDE SEQUENCE [LARGE SCALE GENOMIC DNA]</scope>
    <source>
        <strain evidence="11">SZCCT0434</strain>
    </source>
</reference>
<evidence type="ECO:0000256" key="2">
    <source>
        <dbReference type="ARBA" id="ARBA00005005"/>
    </source>
</evidence>
<proteinExistence type="predicted"/>
<evidence type="ECO:0000256" key="6">
    <source>
        <dbReference type="ARBA" id="ARBA00039545"/>
    </source>
</evidence>
<dbReference type="PANTHER" id="PTHR43767:SF8">
    <property type="entry name" value="LONG-CHAIN-FATTY-ACID--COA LIGASE"/>
    <property type="match status" value="1"/>
</dbReference>
<feature type="domain" description="AMP-binding enzyme C-terminal" evidence="9">
    <location>
        <begin position="488"/>
        <end position="563"/>
    </location>
</feature>
<accession>A0ABS5FWP0</accession>
<dbReference type="EMBL" id="JAFCJH010000059">
    <property type="protein sequence ID" value="MBR0800656.1"/>
    <property type="molecule type" value="Genomic_DNA"/>
</dbReference>
<dbReference type="InterPro" id="IPR000873">
    <property type="entry name" value="AMP-dep_synth/lig_dom"/>
</dbReference>
<dbReference type="GO" id="GO:0016874">
    <property type="term" value="F:ligase activity"/>
    <property type="evidence" value="ECO:0007669"/>
    <property type="project" value="UniProtKB-KW"/>
</dbReference>
<gene>
    <name evidence="10" type="ORF">JQ615_35375</name>
</gene>
<dbReference type="InterPro" id="IPR042099">
    <property type="entry name" value="ANL_N_sf"/>
</dbReference>
<evidence type="ECO:0000256" key="4">
    <source>
        <dbReference type="ARBA" id="ARBA00023136"/>
    </source>
</evidence>
<evidence type="ECO:0000259" key="8">
    <source>
        <dbReference type="Pfam" id="PF00501"/>
    </source>
</evidence>
<comment type="caution">
    <text evidence="10">The sequence shown here is derived from an EMBL/GenBank/DDBJ whole genome shotgun (WGS) entry which is preliminary data.</text>
</comment>
<sequence>MELSQLLSIDRKGALMSAPWVKSYPKGVRWDAELETMPLAQILERSATKWPSNPALDFMNRKFSYQELSDLTNRAAKGFQKLGVRPGVHVGVYLPNTPHYIVAFFGVMKAGGTIVNYSPLDAEKILEHKVEDSETDFLVTLDLKALYPQMDRLLGTTRLKSLIVGNMAEMTPAPEAVRARMAKNGELVEVPSDSQHLTFHELLDNDGNYVEHPIADLRQTIAVLQYTGGTTGLPKGAMLTHANLSSATAQYVETTHTQPQLLEEGRERILAVLPPFHIYALTVNMLLGVYLGAELILHTRFDTAAVVRDIHEKKVTVFPGVPTMYVAIINHPGVENLDLSSIKWCASGGAPLPLEIQKRFQEISGCRLAEGWGMTETSPTGTFTPLDGAVKPGSCGIPIPGITIKFADVDEPSRYVNLGEKGEICIGGPNVMKGYWKRPDATKETMTQDGLLRTGDVGYMDEDGYVFIVDRTKDMLLCGGFNVYPRIIEEAIYKHPSVEEVIVIGIHDDYRGQSPKAFVKLKTNAGPISLEQMKDFLKDKLGKHEMISALEIRDALPRTAVGKLSKKELNEEEARKRSSI</sequence>